<keyword evidence="5 9" id="KW-0093">Biotin biosynthesis</keyword>
<feature type="binding site" evidence="9">
    <location>
        <position position="96"/>
    </location>
    <ligand>
        <name>Mg(2+)</name>
        <dbReference type="ChEBI" id="CHEBI:18420"/>
    </ligand>
</feature>
<dbReference type="EMBL" id="QUMX01000011">
    <property type="protein sequence ID" value="REG47630.1"/>
    <property type="molecule type" value="Genomic_DNA"/>
</dbReference>
<keyword evidence="11" id="KW-1185">Reference proteome</keyword>
<keyword evidence="7 9" id="KW-0460">Magnesium</keyword>
<keyword evidence="1 9" id="KW-0963">Cytoplasm</keyword>
<comment type="pathway">
    <text evidence="9">Cofactor biosynthesis; biotin biosynthesis; biotin from 7,8-diaminononanoate: step 1/2.</text>
</comment>
<comment type="subunit">
    <text evidence="9">Homodimer.</text>
</comment>
<feature type="binding site" evidence="9">
    <location>
        <begin position="96"/>
        <end position="99"/>
    </location>
    <ligand>
        <name>ATP</name>
        <dbReference type="ChEBI" id="CHEBI:30616"/>
    </ligand>
</feature>
<dbReference type="GO" id="GO:0009102">
    <property type="term" value="P:biotin biosynthetic process"/>
    <property type="evidence" value="ECO:0007669"/>
    <property type="project" value="UniProtKB-UniRule"/>
</dbReference>
<dbReference type="RefSeq" id="WP_036759877.1">
    <property type="nucleotide sequence ID" value="NZ_CP035287.1"/>
</dbReference>
<feature type="binding site" evidence="9">
    <location>
        <begin position="180"/>
        <end position="182"/>
    </location>
    <ligand>
        <name>ATP</name>
        <dbReference type="ChEBI" id="CHEBI:30616"/>
    </ligand>
</feature>
<feature type="binding site" evidence="9">
    <location>
        <position position="16"/>
    </location>
    <ligand>
        <name>Mg(2+)</name>
        <dbReference type="ChEBI" id="CHEBI:18420"/>
    </ligand>
</feature>
<evidence type="ECO:0000256" key="8">
    <source>
        <dbReference type="ARBA" id="ARBA00047386"/>
    </source>
</evidence>
<feature type="binding site" evidence="9">
    <location>
        <position position="43"/>
    </location>
    <ligand>
        <name>ATP</name>
        <dbReference type="ChEBI" id="CHEBI:30616"/>
    </ligand>
</feature>
<evidence type="ECO:0000256" key="1">
    <source>
        <dbReference type="ARBA" id="ARBA00022490"/>
    </source>
</evidence>
<dbReference type="GO" id="GO:0000287">
    <property type="term" value="F:magnesium ion binding"/>
    <property type="evidence" value="ECO:0007669"/>
    <property type="project" value="UniProtKB-UniRule"/>
</dbReference>
<accession>A0AAQ0KLT0</accession>
<evidence type="ECO:0000313" key="11">
    <source>
        <dbReference type="Proteomes" id="UP000256794"/>
    </source>
</evidence>
<dbReference type="InterPro" id="IPR027417">
    <property type="entry name" value="P-loop_NTPase"/>
</dbReference>
<dbReference type="GO" id="GO:0004141">
    <property type="term" value="F:dethiobiotin synthase activity"/>
    <property type="evidence" value="ECO:0007669"/>
    <property type="project" value="UniProtKB-UniRule"/>
</dbReference>
<comment type="similarity">
    <text evidence="9">Belongs to the dethiobiotin synthetase family.</text>
</comment>
<keyword evidence="2 9" id="KW-0436">Ligase</keyword>
<organism evidence="10 11">
    <name type="scientific">Paracoccus versutus</name>
    <name type="common">Thiobacillus versutus</name>
    <dbReference type="NCBI Taxonomy" id="34007"/>
    <lineage>
        <taxon>Bacteria</taxon>
        <taxon>Pseudomonadati</taxon>
        <taxon>Pseudomonadota</taxon>
        <taxon>Alphaproteobacteria</taxon>
        <taxon>Rhodobacterales</taxon>
        <taxon>Paracoccaceae</taxon>
        <taxon>Paracoccus</taxon>
    </lineage>
</organism>
<comment type="caution">
    <text evidence="9">Lacks conserved residue(s) required for the propagation of feature annotation.</text>
</comment>
<feature type="binding site" evidence="9">
    <location>
        <position position="43"/>
    </location>
    <ligand>
        <name>Mg(2+)</name>
        <dbReference type="ChEBI" id="CHEBI:18420"/>
    </ligand>
</feature>
<comment type="function">
    <text evidence="9">Catalyzes a mechanistically unusual reaction, the ATP-dependent insertion of CO2 between the N7 and N8 nitrogen atoms of 7,8-diaminopelargonic acid (DAPA, also called 7,8-diammoniononanoate) to form a ureido ring.</text>
</comment>
<comment type="subcellular location">
    <subcellularLocation>
        <location evidence="9">Cytoplasm</location>
    </subcellularLocation>
</comment>
<keyword evidence="4 9" id="KW-0547">Nucleotide-binding</keyword>
<comment type="catalytic activity">
    <reaction evidence="8">
        <text>(7R,8S)-8-amino-7-(carboxyamino)nonanoate + ATP = (4R,5S)-dethiobiotin + ADP + phosphate + H(+)</text>
        <dbReference type="Rhea" id="RHEA:63684"/>
        <dbReference type="ChEBI" id="CHEBI:15378"/>
        <dbReference type="ChEBI" id="CHEBI:30616"/>
        <dbReference type="ChEBI" id="CHEBI:43474"/>
        <dbReference type="ChEBI" id="CHEBI:149470"/>
        <dbReference type="ChEBI" id="CHEBI:149473"/>
        <dbReference type="ChEBI" id="CHEBI:456216"/>
    </reaction>
</comment>
<feature type="active site" evidence="9">
    <location>
        <position position="32"/>
    </location>
</feature>
<dbReference type="Gene3D" id="3.40.50.300">
    <property type="entry name" value="P-loop containing nucleotide triphosphate hydrolases"/>
    <property type="match status" value="1"/>
</dbReference>
<protein>
    <recommendedName>
        <fullName evidence="9">ATP-dependent dethiobiotin synthetase BioD</fullName>
        <ecNumber evidence="9">6.3.3.3</ecNumber>
    </recommendedName>
    <alternativeName>
        <fullName evidence="9">DTB synthetase</fullName>
        <shortName evidence="9">DTBS</shortName>
    </alternativeName>
    <alternativeName>
        <fullName evidence="9">Dethiobiotin synthase</fullName>
    </alternativeName>
</protein>
<dbReference type="InterPro" id="IPR004472">
    <property type="entry name" value="DTB_synth_BioD"/>
</dbReference>
<keyword evidence="6 9" id="KW-0067">ATP-binding</keyword>
<reference evidence="10 11" key="1">
    <citation type="submission" date="2018-08" db="EMBL/GenBank/DDBJ databases">
        <title>Genomic Encyclopedia of Archaeal and Bacterial Type Strains, Phase II (KMG-II): from individual species to whole genera.</title>
        <authorList>
            <person name="Goeker M."/>
        </authorList>
    </citation>
    <scope>NUCLEOTIDE SEQUENCE [LARGE SCALE GENOMIC DNA]</scope>
    <source>
        <strain evidence="10 11">DSM 582</strain>
    </source>
</reference>
<dbReference type="Pfam" id="PF13500">
    <property type="entry name" value="AAA_26"/>
    <property type="match status" value="1"/>
</dbReference>
<comment type="caution">
    <text evidence="10">The sequence shown here is derived from an EMBL/GenBank/DDBJ whole genome shotgun (WGS) entry which is preliminary data.</text>
</comment>
<dbReference type="CDD" id="cd03109">
    <property type="entry name" value="DTBS"/>
    <property type="match status" value="1"/>
</dbReference>
<evidence type="ECO:0000313" key="10">
    <source>
        <dbReference type="EMBL" id="REG47630.1"/>
    </source>
</evidence>
<dbReference type="PIRSF" id="PIRSF006755">
    <property type="entry name" value="DTB_synth"/>
    <property type="match status" value="1"/>
</dbReference>
<dbReference type="SUPFAM" id="SSF52540">
    <property type="entry name" value="P-loop containing nucleoside triphosphate hydrolases"/>
    <property type="match status" value="1"/>
</dbReference>
<sequence length="206" mass="21596">MGAVIVAGTDTGIGKTVFSAGLTRALGASYWKPVQAGLEEETDSETVARLSGRPVLAEVYRLRLPASPHLAAEREGVEIDPARLALPQVAGPLVVEGAGGLMVPLTRRLLYLQVISGWRAPVVLCCRTALGTINHALLSLVALRAAGCRVAGVAFIGEEAEDSRRVIREIGAVRDLGRLPLLETVTAGTLEAGFAGIDVDAIREVL</sequence>
<dbReference type="PANTHER" id="PTHR43210">
    <property type="entry name" value="DETHIOBIOTIN SYNTHETASE"/>
    <property type="match status" value="1"/>
</dbReference>
<evidence type="ECO:0000256" key="2">
    <source>
        <dbReference type="ARBA" id="ARBA00022598"/>
    </source>
</evidence>
<evidence type="ECO:0000256" key="6">
    <source>
        <dbReference type="ARBA" id="ARBA00022840"/>
    </source>
</evidence>
<dbReference type="GO" id="GO:0005829">
    <property type="term" value="C:cytosol"/>
    <property type="evidence" value="ECO:0007669"/>
    <property type="project" value="TreeGrafter"/>
</dbReference>
<feature type="binding site" evidence="9">
    <location>
        <begin position="12"/>
        <end position="17"/>
    </location>
    <ligand>
        <name>ATP</name>
        <dbReference type="ChEBI" id="CHEBI:30616"/>
    </ligand>
</feature>
<dbReference type="NCBIfam" id="TIGR00347">
    <property type="entry name" value="bioD"/>
    <property type="match status" value="1"/>
</dbReference>
<dbReference type="EC" id="6.3.3.3" evidence="9"/>
<evidence type="ECO:0000256" key="4">
    <source>
        <dbReference type="ARBA" id="ARBA00022741"/>
    </source>
</evidence>
<evidence type="ECO:0000256" key="7">
    <source>
        <dbReference type="ARBA" id="ARBA00022842"/>
    </source>
</evidence>
<proteinExistence type="inferred from homology"/>
<comment type="catalytic activity">
    <reaction evidence="9">
        <text>(7R,8S)-7,8-diammoniononanoate + CO2 + ATP = (4R,5S)-dethiobiotin + ADP + phosphate + 3 H(+)</text>
        <dbReference type="Rhea" id="RHEA:15805"/>
        <dbReference type="ChEBI" id="CHEBI:15378"/>
        <dbReference type="ChEBI" id="CHEBI:16526"/>
        <dbReference type="ChEBI" id="CHEBI:30616"/>
        <dbReference type="ChEBI" id="CHEBI:43474"/>
        <dbReference type="ChEBI" id="CHEBI:149469"/>
        <dbReference type="ChEBI" id="CHEBI:149473"/>
        <dbReference type="ChEBI" id="CHEBI:456216"/>
        <dbReference type="EC" id="6.3.3.3"/>
    </reaction>
</comment>
<keyword evidence="3 9" id="KW-0479">Metal-binding</keyword>
<evidence type="ECO:0000256" key="9">
    <source>
        <dbReference type="HAMAP-Rule" id="MF_00336"/>
    </source>
</evidence>
<dbReference type="HAMAP" id="MF_00336">
    <property type="entry name" value="BioD"/>
    <property type="match status" value="1"/>
</dbReference>
<dbReference type="AlphaFoldDB" id="A0AAQ0KLT0"/>
<comment type="cofactor">
    <cofactor evidence="9">
        <name>Mg(2+)</name>
        <dbReference type="ChEBI" id="CHEBI:18420"/>
    </cofactor>
</comment>
<dbReference type="PANTHER" id="PTHR43210:SF2">
    <property type="entry name" value="ATP-DEPENDENT DETHIOBIOTIN SYNTHETASE BIOD 2"/>
    <property type="match status" value="1"/>
</dbReference>
<evidence type="ECO:0000256" key="3">
    <source>
        <dbReference type="ARBA" id="ARBA00022723"/>
    </source>
</evidence>
<dbReference type="GO" id="GO:0005524">
    <property type="term" value="F:ATP binding"/>
    <property type="evidence" value="ECO:0007669"/>
    <property type="project" value="UniProtKB-UniRule"/>
</dbReference>
<dbReference type="Proteomes" id="UP000256794">
    <property type="component" value="Unassembled WGS sequence"/>
</dbReference>
<evidence type="ECO:0000256" key="5">
    <source>
        <dbReference type="ARBA" id="ARBA00022756"/>
    </source>
</evidence>
<gene>
    <name evidence="9" type="primary">bioD</name>
    <name evidence="10" type="ORF">ATH84_1011106</name>
</gene>
<name>A0AAQ0KLT0_PARVE</name>